<keyword evidence="5 7" id="KW-0472">Membrane</keyword>
<dbReference type="Proteomes" id="UP001174909">
    <property type="component" value="Unassembled WGS sequence"/>
</dbReference>
<feature type="transmembrane region" description="Helical" evidence="7">
    <location>
        <begin position="135"/>
        <end position="156"/>
    </location>
</feature>
<evidence type="ECO:0000256" key="6">
    <source>
        <dbReference type="ARBA" id="ARBA00023315"/>
    </source>
</evidence>
<organism evidence="9 10">
    <name type="scientific">Geodia barretti</name>
    <name type="common">Barrett's horny sponge</name>
    <dbReference type="NCBI Taxonomy" id="519541"/>
    <lineage>
        <taxon>Eukaryota</taxon>
        <taxon>Metazoa</taxon>
        <taxon>Porifera</taxon>
        <taxon>Demospongiae</taxon>
        <taxon>Heteroscleromorpha</taxon>
        <taxon>Tetractinellida</taxon>
        <taxon>Astrophorina</taxon>
        <taxon>Geodiidae</taxon>
        <taxon>Geodia</taxon>
    </lineage>
</organism>
<dbReference type="EMBL" id="CASHTH010002958">
    <property type="protein sequence ID" value="CAI8037753.1"/>
    <property type="molecule type" value="Genomic_DNA"/>
</dbReference>
<feature type="domain" description="Palmitoyltransferase DHHC" evidence="8">
    <location>
        <begin position="92"/>
        <end position="172"/>
    </location>
</feature>
<keyword evidence="6 7" id="KW-0012">Acyltransferase</keyword>
<proteinExistence type="inferred from homology"/>
<evidence type="ECO:0000256" key="4">
    <source>
        <dbReference type="ARBA" id="ARBA00022989"/>
    </source>
</evidence>
<keyword evidence="3 7" id="KW-0812">Transmembrane</keyword>
<feature type="transmembrane region" description="Helical" evidence="7">
    <location>
        <begin position="49"/>
        <end position="70"/>
    </location>
</feature>
<evidence type="ECO:0000313" key="9">
    <source>
        <dbReference type="EMBL" id="CAI8037753.1"/>
    </source>
</evidence>
<comment type="domain">
    <text evidence="7">The DHHC domain is required for palmitoyltransferase activity.</text>
</comment>
<gene>
    <name evidence="9" type="ORF">GBAR_LOCUS21115</name>
</gene>
<dbReference type="EC" id="2.3.1.225" evidence="7"/>
<comment type="catalytic activity">
    <reaction evidence="7">
        <text>L-cysteinyl-[protein] + hexadecanoyl-CoA = S-hexadecanoyl-L-cysteinyl-[protein] + CoA</text>
        <dbReference type="Rhea" id="RHEA:36683"/>
        <dbReference type="Rhea" id="RHEA-COMP:10131"/>
        <dbReference type="Rhea" id="RHEA-COMP:11032"/>
        <dbReference type="ChEBI" id="CHEBI:29950"/>
        <dbReference type="ChEBI" id="CHEBI:57287"/>
        <dbReference type="ChEBI" id="CHEBI:57379"/>
        <dbReference type="ChEBI" id="CHEBI:74151"/>
        <dbReference type="EC" id="2.3.1.225"/>
    </reaction>
</comment>
<dbReference type="InterPro" id="IPR001594">
    <property type="entry name" value="Palmitoyltrfase_DHHC"/>
</dbReference>
<dbReference type="AlphaFoldDB" id="A0AA35SXM5"/>
<sequence>MMLLRLKKYFPRTSTDTMAMTFTVVMVPLAYVHGVVNIAPVVFPTDPAYTLSVGLMTFLLFNTVSSYWLLLTTDTSCGRVALPVINQPGYFHCPYCQHYAPPRSHHCLICQRCVLRRDHHCFFTGRCVGFYNHRYFFTFLLSVTSAAFMGAIMSFVAVFTLIGGFSLTVIPGLVFPMLAWLLDIMPVSPLTMIETSVALFATWGWGAAVSPALPGGSWRDLLGVPERSHCVQTQFPGDNEGADGRELVDLLAVSSHTVPSHRERCRLQA</sequence>
<dbReference type="Pfam" id="PF01529">
    <property type="entry name" value="DHHC"/>
    <property type="match status" value="1"/>
</dbReference>
<reference evidence="9" key="1">
    <citation type="submission" date="2023-03" db="EMBL/GenBank/DDBJ databases">
        <authorList>
            <person name="Steffen K."/>
            <person name="Cardenas P."/>
        </authorList>
    </citation>
    <scope>NUCLEOTIDE SEQUENCE</scope>
</reference>
<evidence type="ECO:0000313" key="10">
    <source>
        <dbReference type="Proteomes" id="UP001174909"/>
    </source>
</evidence>
<feature type="transmembrane region" description="Helical" evidence="7">
    <location>
        <begin position="162"/>
        <end position="182"/>
    </location>
</feature>
<evidence type="ECO:0000256" key="2">
    <source>
        <dbReference type="ARBA" id="ARBA00022679"/>
    </source>
</evidence>
<evidence type="ECO:0000259" key="8">
    <source>
        <dbReference type="Pfam" id="PF01529"/>
    </source>
</evidence>
<dbReference type="InterPro" id="IPR039859">
    <property type="entry name" value="PFA4/ZDH16/20/ERF2-like"/>
</dbReference>
<comment type="similarity">
    <text evidence="7">Belongs to the DHHC palmitoyltransferase family.</text>
</comment>
<evidence type="ECO:0000256" key="7">
    <source>
        <dbReference type="RuleBase" id="RU079119"/>
    </source>
</evidence>
<keyword evidence="4 7" id="KW-1133">Transmembrane helix</keyword>
<evidence type="ECO:0000256" key="1">
    <source>
        <dbReference type="ARBA" id="ARBA00004141"/>
    </source>
</evidence>
<feature type="transmembrane region" description="Helical" evidence="7">
    <location>
        <begin position="21"/>
        <end position="43"/>
    </location>
</feature>
<keyword evidence="2 7" id="KW-0808">Transferase</keyword>
<dbReference type="GO" id="GO:0016020">
    <property type="term" value="C:membrane"/>
    <property type="evidence" value="ECO:0007669"/>
    <property type="project" value="UniProtKB-SubCell"/>
</dbReference>
<name>A0AA35SXM5_GEOBA</name>
<keyword evidence="10" id="KW-1185">Reference proteome</keyword>
<dbReference type="PANTHER" id="PTHR12246">
    <property type="entry name" value="PALMITOYLTRANSFERASE ZDHHC16"/>
    <property type="match status" value="1"/>
</dbReference>
<accession>A0AA35SXM5</accession>
<dbReference type="GO" id="GO:0019706">
    <property type="term" value="F:protein-cysteine S-palmitoyltransferase activity"/>
    <property type="evidence" value="ECO:0007669"/>
    <property type="project" value="UniProtKB-EC"/>
</dbReference>
<evidence type="ECO:0000256" key="5">
    <source>
        <dbReference type="ARBA" id="ARBA00023136"/>
    </source>
</evidence>
<evidence type="ECO:0000256" key="3">
    <source>
        <dbReference type="ARBA" id="ARBA00022692"/>
    </source>
</evidence>
<protein>
    <recommendedName>
        <fullName evidence="7">Palmitoyltransferase</fullName>
        <ecNumber evidence="7">2.3.1.225</ecNumber>
    </recommendedName>
</protein>
<comment type="caution">
    <text evidence="9">The sequence shown here is derived from an EMBL/GenBank/DDBJ whole genome shotgun (WGS) entry which is preliminary data.</text>
</comment>
<comment type="subcellular location">
    <subcellularLocation>
        <location evidence="1">Membrane</location>
        <topology evidence="1">Multi-pass membrane protein</topology>
    </subcellularLocation>
</comment>
<dbReference type="PROSITE" id="PS50216">
    <property type="entry name" value="DHHC"/>
    <property type="match status" value="1"/>
</dbReference>